<keyword evidence="13" id="KW-1185">Reference proteome</keyword>
<dbReference type="InterPro" id="IPR026082">
    <property type="entry name" value="ABCA"/>
</dbReference>
<keyword evidence="6" id="KW-0547">Nucleotide-binding</keyword>
<evidence type="ECO:0000256" key="8">
    <source>
        <dbReference type="ARBA" id="ARBA00022989"/>
    </source>
</evidence>
<comment type="similarity">
    <text evidence="2">Belongs to the ABC transporter superfamily. ABCA family.</text>
</comment>
<dbReference type="InterPro" id="IPR003439">
    <property type="entry name" value="ABC_transporter-like_ATP-bd"/>
</dbReference>
<feature type="domain" description="ABC transporter" evidence="11">
    <location>
        <begin position="405"/>
        <end position="633"/>
    </location>
</feature>
<dbReference type="GO" id="GO:0005524">
    <property type="term" value="F:ATP binding"/>
    <property type="evidence" value="ECO:0007669"/>
    <property type="project" value="UniProtKB-KW"/>
</dbReference>
<dbReference type="OrthoDB" id="8061355at2759"/>
<keyword evidence="8 10" id="KW-1133">Transmembrane helix</keyword>
<dbReference type="SMART" id="SM00382">
    <property type="entry name" value="AAA"/>
    <property type="match status" value="1"/>
</dbReference>
<gene>
    <name evidence="12" type="ORF">MVEN_01131500</name>
</gene>
<dbReference type="SUPFAM" id="SSF52540">
    <property type="entry name" value="P-loop containing nucleoside triphosphate hydrolases"/>
    <property type="match status" value="1"/>
</dbReference>
<dbReference type="GO" id="GO:0140359">
    <property type="term" value="F:ABC-type transporter activity"/>
    <property type="evidence" value="ECO:0007669"/>
    <property type="project" value="InterPro"/>
</dbReference>
<evidence type="ECO:0000256" key="1">
    <source>
        <dbReference type="ARBA" id="ARBA00004141"/>
    </source>
</evidence>
<dbReference type="InterPro" id="IPR027417">
    <property type="entry name" value="P-loop_NTPase"/>
</dbReference>
<proteinExistence type="inferred from homology"/>
<evidence type="ECO:0000256" key="3">
    <source>
        <dbReference type="ARBA" id="ARBA00022448"/>
    </source>
</evidence>
<evidence type="ECO:0000313" key="13">
    <source>
        <dbReference type="Proteomes" id="UP000620124"/>
    </source>
</evidence>
<reference evidence="12" key="1">
    <citation type="submission" date="2020-05" db="EMBL/GenBank/DDBJ databases">
        <title>Mycena genomes resolve the evolution of fungal bioluminescence.</title>
        <authorList>
            <person name="Tsai I.J."/>
        </authorList>
    </citation>
    <scope>NUCLEOTIDE SEQUENCE</scope>
    <source>
        <strain evidence="12">CCC161011</strain>
    </source>
</reference>
<dbReference type="PROSITE" id="PS00211">
    <property type="entry name" value="ABC_TRANSPORTER_1"/>
    <property type="match status" value="1"/>
</dbReference>
<evidence type="ECO:0000256" key="5">
    <source>
        <dbReference type="ARBA" id="ARBA00022737"/>
    </source>
</evidence>
<dbReference type="PANTHER" id="PTHR19229:SF36">
    <property type="entry name" value="ATP-BINDING CASSETTE SUB-FAMILY A MEMBER 2"/>
    <property type="match status" value="1"/>
</dbReference>
<dbReference type="GO" id="GO:0016887">
    <property type="term" value="F:ATP hydrolysis activity"/>
    <property type="evidence" value="ECO:0007669"/>
    <property type="project" value="InterPro"/>
</dbReference>
<evidence type="ECO:0000256" key="4">
    <source>
        <dbReference type="ARBA" id="ARBA00022692"/>
    </source>
</evidence>
<dbReference type="InterPro" id="IPR013525">
    <property type="entry name" value="ABC2_TM"/>
</dbReference>
<feature type="transmembrane region" description="Helical" evidence="10">
    <location>
        <begin position="189"/>
        <end position="217"/>
    </location>
</feature>
<name>A0A8H6YAB3_9AGAR</name>
<dbReference type="InterPro" id="IPR003593">
    <property type="entry name" value="AAA+_ATPase"/>
</dbReference>
<dbReference type="Pfam" id="PF12698">
    <property type="entry name" value="ABC2_membrane_3"/>
    <property type="match status" value="1"/>
</dbReference>
<evidence type="ECO:0000313" key="12">
    <source>
        <dbReference type="EMBL" id="KAF7354425.1"/>
    </source>
</evidence>
<dbReference type="InterPro" id="IPR017871">
    <property type="entry name" value="ABC_transporter-like_CS"/>
</dbReference>
<comment type="subcellular location">
    <subcellularLocation>
        <location evidence="1">Membrane</location>
        <topology evidence="1">Multi-pass membrane protein</topology>
    </subcellularLocation>
</comment>
<dbReference type="AlphaFoldDB" id="A0A8H6YAB3"/>
<dbReference type="GO" id="GO:0016020">
    <property type="term" value="C:membrane"/>
    <property type="evidence" value="ECO:0007669"/>
    <property type="project" value="UniProtKB-SubCell"/>
</dbReference>
<dbReference type="CDD" id="cd03263">
    <property type="entry name" value="ABC_subfamily_A"/>
    <property type="match status" value="1"/>
</dbReference>
<feature type="transmembrane region" description="Helical" evidence="10">
    <location>
        <begin position="145"/>
        <end position="169"/>
    </location>
</feature>
<dbReference type="Gene3D" id="3.40.50.300">
    <property type="entry name" value="P-loop containing nucleotide triphosphate hydrolases"/>
    <property type="match status" value="1"/>
</dbReference>
<comment type="caution">
    <text evidence="12">The sequence shown here is derived from an EMBL/GenBank/DDBJ whole genome shotgun (WGS) entry which is preliminary data.</text>
</comment>
<dbReference type="PANTHER" id="PTHR19229">
    <property type="entry name" value="ATP-BINDING CASSETTE TRANSPORTER SUBFAMILY A ABCA"/>
    <property type="match status" value="1"/>
</dbReference>
<keyword evidence="5" id="KW-0677">Repeat</keyword>
<dbReference type="EMBL" id="JACAZI010000008">
    <property type="protein sequence ID" value="KAF7354425.1"/>
    <property type="molecule type" value="Genomic_DNA"/>
</dbReference>
<accession>A0A8H6YAB3</accession>
<sequence length="732" mass="79555">MGNRPHSFTKVLGGLQPEQPLYLPLSGIIPTEYIFSPSAASSSAPASPSSNSSTPAYTTITAPIYEFPPGIISTLGSSIASVNASNFTDAATFTQYIDENYASIPIGGVSFDLAAGSSILAQSGIEYYVQPRYINGSLSLTTKHLAFWNGWSPFVQLWLFSPAFLALYVAKERESSVKTMQLSNGLNPVGLWLGHLLFDSIPTFIMATLVVILFAVLTDKFFGLGILWLILVLHGITGTLLAYCMTLVVVSPLSAFAATAAYQIIMFMLYLAGYLLTYTYANPAYANGMVKAIHFTLSFLSPVASVTRAGIVSVNLFSLLCDGGDSEHVSSSTMIGIDHYGGPILYLILQSIALFTLLFWVDSGSVLFQRLRRAHEELTAPEPELPFKEDIDLEAAAASSPNNLLQVLDATKRYGTNTAVDRLSFGVAPGTVFCMVGPNGAGKTTSINMMSGNIVPDRGDVLINKASIVKDLWKARISLGVCPQFSAIDAQLSVREHLTIYSRLKGLNGQELDSSIDSLLVTTGLHLYSDRLAGKLSGGNQRKLSLATALIGNPPVILIDEFSTGIDAKIKREMWQLLRTVATSKAFVITTHSMEEAAALATKVGILAVRLLAVGTTEGLSSRYATYEVHFTSRTTEDIACAERLVATIPGARMVDDLATRFEVPTASVPLAELFHTLALQEDFPEYTIEKATLESMFLKVIRENNVQEEDRRAHHVRHWWSGLFRRLVKLL</sequence>
<dbReference type="PROSITE" id="PS50893">
    <property type="entry name" value="ABC_TRANSPORTER_2"/>
    <property type="match status" value="1"/>
</dbReference>
<evidence type="ECO:0000259" key="11">
    <source>
        <dbReference type="PROSITE" id="PS50893"/>
    </source>
</evidence>
<keyword evidence="7" id="KW-0067">ATP-binding</keyword>
<evidence type="ECO:0000256" key="2">
    <source>
        <dbReference type="ARBA" id="ARBA00008869"/>
    </source>
</evidence>
<evidence type="ECO:0000256" key="6">
    <source>
        <dbReference type="ARBA" id="ARBA00022741"/>
    </source>
</evidence>
<dbReference type="Proteomes" id="UP000620124">
    <property type="component" value="Unassembled WGS sequence"/>
</dbReference>
<evidence type="ECO:0000256" key="7">
    <source>
        <dbReference type="ARBA" id="ARBA00022840"/>
    </source>
</evidence>
<evidence type="ECO:0000256" key="10">
    <source>
        <dbReference type="SAM" id="Phobius"/>
    </source>
</evidence>
<protein>
    <submittedName>
        <fullName evidence="12">ABC transporter A family member 2</fullName>
    </submittedName>
</protein>
<feature type="transmembrane region" description="Helical" evidence="10">
    <location>
        <begin position="340"/>
        <end position="361"/>
    </location>
</feature>
<keyword evidence="3" id="KW-0813">Transport</keyword>
<dbReference type="Pfam" id="PF00005">
    <property type="entry name" value="ABC_tran"/>
    <property type="match status" value="1"/>
</dbReference>
<feature type="transmembrane region" description="Helical" evidence="10">
    <location>
        <begin position="224"/>
        <end position="248"/>
    </location>
</feature>
<keyword evidence="9 10" id="KW-0472">Membrane</keyword>
<feature type="transmembrane region" description="Helical" evidence="10">
    <location>
        <begin position="260"/>
        <end position="281"/>
    </location>
</feature>
<evidence type="ECO:0000256" key="9">
    <source>
        <dbReference type="ARBA" id="ARBA00023136"/>
    </source>
</evidence>
<organism evidence="12 13">
    <name type="scientific">Mycena venus</name>
    <dbReference type="NCBI Taxonomy" id="2733690"/>
    <lineage>
        <taxon>Eukaryota</taxon>
        <taxon>Fungi</taxon>
        <taxon>Dikarya</taxon>
        <taxon>Basidiomycota</taxon>
        <taxon>Agaricomycotina</taxon>
        <taxon>Agaricomycetes</taxon>
        <taxon>Agaricomycetidae</taxon>
        <taxon>Agaricales</taxon>
        <taxon>Marasmiineae</taxon>
        <taxon>Mycenaceae</taxon>
        <taxon>Mycena</taxon>
    </lineage>
</organism>
<dbReference type="GO" id="GO:0005319">
    <property type="term" value="F:lipid transporter activity"/>
    <property type="evidence" value="ECO:0007669"/>
    <property type="project" value="TreeGrafter"/>
</dbReference>
<keyword evidence="4 10" id="KW-0812">Transmembrane</keyword>